<dbReference type="PANTHER" id="PTHR24365">
    <property type="entry name" value="TOLL-LIKE RECEPTOR"/>
    <property type="match status" value="1"/>
</dbReference>
<feature type="chain" id="PRO_5036499702" description="TIR domain-containing protein" evidence="12">
    <location>
        <begin position="23"/>
        <end position="766"/>
    </location>
</feature>
<proteinExistence type="inferred from homology"/>
<dbReference type="Gene3D" id="3.40.50.10140">
    <property type="entry name" value="Toll/interleukin-1 receptor homology (TIR) domain"/>
    <property type="match status" value="1"/>
</dbReference>
<evidence type="ECO:0000256" key="10">
    <source>
        <dbReference type="ARBA" id="ARBA00023180"/>
    </source>
</evidence>
<evidence type="ECO:0000313" key="15">
    <source>
        <dbReference type="Proteomes" id="UP000005408"/>
    </source>
</evidence>
<dbReference type="EnsemblMetazoa" id="G9660.1">
    <property type="protein sequence ID" value="G9660.1:cds"/>
    <property type="gene ID" value="G9660"/>
</dbReference>
<dbReference type="Proteomes" id="UP000005408">
    <property type="component" value="Unassembled WGS sequence"/>
</dbReference>
<evidence type="ECO:0000256" key="12">
    <source>
        <dbReference type="SAM" id="SignalP"/>
    </source>
</evidence>
<reference evidence="14" key="1">
    <citation type="submission" date="2022-08" db="UniProtKB">
        <authorList>
            <consortium name="EnsemblMetazoa"/>
        </authorList>
    </citation>
    <scope>IDENTIFICATION</scope>
    <source>
        <strain evidence="14">05x7-T-G4-1.051#20</strain>
    </source>
</reference>
<dbReference type="OMA" id="LFANCAN"/>
<protein>
    <recommendedName>
        <fullName evidence="13">TIR domain-containing protein</fullName>
    </recommendedName>
</protein>
<evidence type="ECO:0000256" key="5">
    <source>
        <dbReference type="ARBA" id="ARBA00022729"/>
    </source>
</evidence>
<dbReference type="AlphaFoldDB" id="A0A8W8P6R9"/>
<dbReference type="InterPro" id="IPR035897">
    <property type="entry name" value="Toll_tir_struct_dom_sf"/>
</dbReference>
<dbReference type="PROSITE" id="PS50104">
    <property type="entry name" value="TIR"/>
    <property type="match status" value="1"/>
</dbReference>
<evidence type="ECO:0000256" key="4">
    <source>
        <dbReference type="ARBA" id="ARBA00022692"/>
    </source>
</evidence>
<evidence type="ECO:0000256" key="1">
    <source>
        <dbReference type="ARBA" id="ARBA00004479"/>
    </source>
</evidence>
<dbReference type="GO" id="GO:0002224">
    <property type="term" value="P:toll-like receptor signaling pathway"/>
    <property type="evidence" value="ECO:0007669"/>
    <property type="project" value="InterPro"/>
</dbReference>
<keyword evidence="5 12" id="KW-0732">Signal</keyword>
<dbReference type="SMART" id="SM00255">
    <property type="entry name" value="TIR"/>
    <property type="match status" value="1"/>
</dbReference>
<feature type="domain" description="TIR" evidence="13">
    <location>
        <begin position="606"/>
        <end position="748"/>
    </location>
</feature>
<dbReference type="Gene3D" id="3.80.10.10">
    <property type="entry name" value="Ribonuclease Inhibitor"/>
    <property type="match status" value="4"/>
</dbReference>
<sequence length="766" mass="88616">MPVFQQVVLGIFPIVFINLVGAVRFSCSSNPKCTCYKEAGLLFADCENLDLIKVPSFNADVGAINLANNRITKFPANLPRKIVHLDISENSLEYIGKTDLANYSKLQNLTVSKNILLSIESGSFANSSSLVNLDLSKNEELTIKVLGNVSHDFRSSSSLRILNLEKLQCTYGVNFIIRKFDIAGLRTTQLEVLNLASNRINSLEFGVLSILPKSLKYLNLSNNVLSFGLYLAEFGSLHSIRSVDASFQQYFHQIKLKDFFIDCNDTRRSPTCKSNKLNEYSEELNIIKRNYYSSAPNITIYLPPKLKVLYFHDNLYKMTIQDFTFKTVSPTRLTHLYLQNSIIYELNGPILGINSVKYLDLSNNFCRYISNHFFDGIQNVSYLDLSKNALGEVLGSDHHGQIFRNLANLTVLKLARNRITQLPSAIFRNLYKLEILNLSYNSLSEFSASLENMKRLKLLDLSNNQLSSLNAKTRNTIDYLSKTQKLFVNLGHNKWMCNCENLEFLQWMQFSKNVVFFDLDNFICTYEKTRFRFSDIDKLLQDLEKQCSSYIITIVIMTSLIIVFITTTFWRILYRYRWKLRYMYYVAREKYRDNVQRPDNTGNSAYYFDAFVSYADKDRRFVIELVKRLETDHNLKLCIHHRDFIPGTGVADNITNAIHNSRRTVAIMTSHFLESYWCMFELNMARMEEIYSRNGENVSFLVVLEKLAIAKIPFSFMDLIENRSYLEYPENEDKDEVSAFRSKLAGTLRMRESDFRTSSSITTQLE</sequence>
<evidence type="ECO:0000256" key="2">
    <source>
        <dbReference type="ARBA" id="ARBA00009634"/>
    </source>
</evidence>
<evidence type="ECO:0000256" key="7">
    <source>
        <dbReference type="ARBA" id="ARBA00022989"/>
    </source>
</evidence>
<comment type="subcellular location">
    <subcellularLocation>
        <location evidence="1">Membrane</location>
        <topology evidence="1">Single-pass type I membrane protein</topology>
    </subcellularLocation>
</comment>
<dbReference type="Pfam" id="PF01582">
    <property type="entry name" value="TIR"/>
    <property type="match status" value="1"/>
</dbReference>
<accession>A0A8W8P6R9</accession>
<evidence type="ECO:0000256" key="3">
    <source>
        <dbReference type="ARBA" id="ARBA00022614"/>
    </source>
</evidence>
<dbReference type="Pfam" id="PF13855">
    <property type="entry name" value="LRR_8"/>
    <property type="match status" value="2"/>
</dbReference>
<feature type="signal peptide" evidence="12">
    <location>
        <begin position="1"/>
        <end position="22"/>
    </location>
</feature>
<evidence type="ECO:0000256" key="6">
    <source>
        <dbReference type="ARBA" id="ARBA00022737"/>
    </source>
</evidence>
<comment type="similarity">
    <text evidence="2">Belongs to the Toll-like receptor family.</text>
</comment>
<evidence type="ECO:0000259" key="13">
    <source>
        <dbReference type="PROSITE" id="PS50104"/>
    </source>
</evidence>
<keyword evidence="3" id="KW-0433">Leucine-rich repeat</keyword>
<dbReference type="SUPFAM" id="SSF52058">
    <property type="entry name" value="L domain-like"/>
    <property type="match status" value="1"/>
</dbReference>
<name>A0A8W8P6R9_MAGGI</name>
<dbReference type="InterPro" id="IPR001611">
    <property type="entry name" value="Leu-rich_rpt"/>
</dbReference>
<keyword evidence="4 11" id="KW-0812">Transmembrane</keyword>
<dbReference type="PRINTS" id="PR01537">
    <property type="entry name" value="INTRLKN1R1F"/>
</dbReference>
<keyword evidence="8 11" id="KW-0472">Membrane</keyword>
<organism evidence="14 15">
    <name type="scientific">Magallana gigas</name>
    <name type="common">Pacific oyster</name>
    <name type="synonym">Crassostrea gigas</name>
    <dbReference type="NCBI Taxonomy" id="29159"/>
    <lineage>
        <taxon>Eukaryota</taxon>
        <taxon>Metazoa</taxon>
        <taxon>Spiralia</taxon>
        <taxon>Lophotrochozoa</taxon>
        <taxon>Mollusca</taxon>
        <taxon>Bivalvia</taxon>
        <taxon>Autobranchia</taxon>
        <taxon>Pteriomorphia</taxon>
        <taxon>Ostreida</taxon>
        <taxon>Ostreoidea</taxon>
        <taxon>Ostreidae</taxon>
        <taxon>Magallana</taxon>
    </lineage>
</organism>
<keyword evidence="7 11" id="KW-1133">Transmembrane helix</keyword>
<evidence type="ECO:0000256" key="11">
    <source>
        <dbReference type="SAM" id="Phobius"/>
    </source>
</evidence>
<keyword evidence="6" id="KW-0677">Repeat</keyword>
<evidence type="ECO:0000256" key="9">
    <source>
        <dbReference type="ARBA" id="ARBA00023170"/>
    </source>
</evidence>
<dbReference type="GO" id="GO:0006955">
    <property type="term" value="P:immune response"/>
    <property type="evidence" value="ECO:0007669"/>
    <property type="project" value="InterPro"/>
</dbReference>
<keyword evidence="10" id="KW-0325">Glycoprotein</keyword>
<dbReference type="PROSITE" id="PS51450">
    <property type="entry name" value="LRR"/>
    <property type="match status" value="3"/>
</dbReference>
<dbReference type="SUPFAM" id="SSF52200">
    <property type="entry name" value="Toll/Interleukin receptor TIR domain"/>
    <property type="match status" value="1"/>
</dbReference>
<evidence type="ECO:0000313" key="14">
    <source>
        <dbReference type="EnsemblMetazoa" id="G9660.1:cds"/>
    </source>
</evidence>
<dbReference type="SMART" id="SM00369">
    <property type="entry name" value="LRR_TYP"/>
    <property type="match status" value="4"/>
</dbReference>
<dbReference type="InterPro" id="IPR032675">
    <property type="entry name" value="LRR_dom_sf"/>
</dbReference>
<dbReference type="GO" id="GO:0004888">
    <property type="term" value="F:transmembrane signaling receptor activity"/>
    <property type="evidence" value="ECO:0007669"/>
    <property type="project" value="InterPro"/>
</dbReference>
<feature type="transmembrane region" description="Helical" evidence="11">
    <location>
        <begin position="550"/>
        <end position="573"/>
    </location>
</feature>
<dbReference type="GO" id="GO:0005886">
    <property type="term" value="C:plasma membrane"/>
    <property type="evidence" value="ECO:0007669"/>
    <property type="project" value="TreeGrafter"/>
</dbReference>
<dbReference type="InterPro" id="IPR003591">
    <property type="entry name" value="Leu-rich_rpt_typical-subtyp"/>
</dbReference>
<keyword evidence="15" id="KW-1185">Reference proteome</keyword>
<dbReference type="InterPro" id="IPR000157">
    <property type="entry name" value="TIR_dom"/>
</dbReference>
<dbReference type="InterPro" id="IPR017241">
    <property type="entry name" value="Toll-like_receptor"/>
</dbReference>
<dbReference type="PIRSF" id="PIRSF037595">
    <property type="entry name" value="Toll-like_receptor"/>
    <property type="match status" value="1"/>
</dbReference>
<evidence type="ECO:0000256" key="8">
    <source>
        <dbReference type="ARBA" id="ARBA00023136"/>
    </source>
</evidence>
<dbReference type="PANTHER" id="PTHR24365:SF541">
    <property type="entry name" value="PROTEIN TOLL-RELATED"/>
    <property type="match status" value="1"/>
</dbReference>
<keyword evidence="9" id="KW-0675">Receptor</keyword>